<name>X1KGT7_9ZZZZ</name>
<accession>X1KGT7</accession>
<dbReference type="AlphaFoldDB" id="X1KGT7"/>
<reference evidence="1" key="1">
    <citation type="journal article" date="2014" name="Front. Microbiol.">
        <title>High frequency of phylogenetically diverse reductive dehalogenase-homologous genes in deep subseafloor sedimentary metagenomes.</title>
        <authorList>
            <person name="Kawai M."/>
            <person name="Futagami T."/>
            <person name="Toyoda A."/>
            <person name="Takaki Y."/>
            <person name="Nishi S."/>
            <person name="Hori S."/>
            <person name="Arai W."/>
            <person name="Tsubouchi T."/>
            <person name="Morono Y."/>
            <person name="Uchiyama I."/>
            <person name="Ito T."/>
            <person name="Fujiyama A."/>
            <person name="Inagaki F."/>
            <person name="Takami H."/>
        </authorList>
    </citation>
    <scope>NUCLEOTIDE SEQUENCE</scope>
    <source>
        <strain evidence="1">Expedition CK06-06</strain>
    </source>
</reference>
<protein>
    <submittedName>
        <fullName evidence="1">Uncharacterized protein</fullName>
    </submittedName>
</protein>
<sequence length="72" mass="7659">VIAFYLPGSGRCAVQMVIGDVRDPEGALGSRIRVDLEPGQVLHLDSVEQKSLNLACGDNAEKLAIVEKALPD</sequence>
<evidence type="ECO:0000313" key="1">
    <source>
        <dbReference type="EMBL" id="GAH89364.1"/>
    </source>
</evidence>
<feature type="non-terminal residue" evidence="1">
    <location>
        <position position="1"/>
    </location>
</feature>
<dbReference type="EMBL" id="BARU01037671">
    <property type="protein sequence ID" value="GAH89364.1"/>
    <property type="molecule type" value="Genomic_DNA"/>
</dbReference>
<proteinExistence type="predicted"/>
<gene>
    <name evidence="1" type="ORF">S03H2_58651</name>
</gene>
<organism evidence="1">
    <name type="scientific">marine sediment metagenome</name>
    <dbReference type="NCBI Taxonomy" id="412755"/>
    <lineage>
        <taxon>unclassified sequences</taxon>
        <taxon>metagenomes</taxon>
        <taxon>ecological metagenomes</taxon>
    </lineage>
</organism>
<comment type="caution">
    <text evidence="1">The sequence shown here is derived from an EMBL/GenBank/DDBJ whole genome shotgun (WGS) entry which is preliminary data.</text>
</comment>